<dbReference type="InterPro" id="IPR026960">
    <property type="entry name" value="RVT-Znf"/>
</dbReference>
<evidence type="ECO:0000259" key="2">
    <source>
        <dbReference type="Pfam" id="PF13966"/>
    </source>
</evidence>
<dbReference type="EMBL" id="DF973700">
    <property type="protein sequence ID" value="GAU38048.1"/>
    <property type="molecule type" value="Genomic_DNA"/>
</dbReference>
<evidence type="ECO:0000313" key="4">
    <source>
        <dbReference type="Proteomes" id="UP000242715"/>
    </source>
</evidence>
<reference evidence="4" key="1">
    <citation type="journal article" date="2017" name="Front. Plant Sci.">
        <title>Climate Clever Clovers: New Paradigm to Reduce the Environmental Footprint of Ruminants by Breeding Low Methanogenic Forages Utilizing Haplotype Variation.</title>
        <authorList>
            <person name="Kaur P."/>
            <person name="Appels R."/>
            <person name="Bayer P.E."/>
            <person name="Keeble-Gagnere G."/>
            <person name="Wang J."/>
            <person name="Hirakawa H."/>
            <person name="Shirasawa K."/>
            <person name="Vercoe P."/>
            <person name="Stefanova K."/>
            <person name="Durmic Z."/>
            <person name="Nichols P."/>
            <person name="Revell C."/>
            <person name="Isobe S.N."/>
            <person name="Edwards D."/>
            <person name="Erskine W."/>
        </authorList>
    </citation>
    <scope>NUCLEOTIDE SEQUENCE [LARGE SCALE GENOMIC DNA]</scope>
    <source>
        <strain evidence="4">cv. Daliak</strain>
    </source>
</reference>
<dbReference type="AlphaFoldDB" id="A0A2Z6MZL3"/>
<dbReference type="PANTHER" id="PTHR46033">
    <property type="entry name" value="PROTEIN MAIN-LIKE 2"/>
    <property type="match status" value="1"/>
</dbReference>
<dbReference type="GO" id="GO:0010073">
    <property type="term" value="P:meristem maintenance"/>
    <property type="evidence" value="ECO:0007669"/>
    <property type="project" value="InterPro"/>
</dbReference>
<dbReference type="PANTHER" id="PTHR46033:SF1">
    <property type="entry name" value="PROTEIN MAIN-LIKE 2"/>
    <property type="match status" value="1"/>
</dbReference>
<dbReference type="InterPro" id="IPR019557">
    <property type="entry name" value="AminoTfrase-like_pln_mobile"/>
</dbReference>
<accession>A0A2Z6MZL3</accession>
<sequence>MVRQVEAKQGRFWRRHNLFDFQLSRERPNFYTGMLIAALHFWERSTCTFHFKMGMMTPTLFDIAIIIGLWPIGLTFNPKYDSPEFSSNYENKTFSNFISNHHDIKRDEVSDEEHIAFLTYWLSHFIFYTESLHVVKRLVPMAIQIHEGKDFAFGKLILATLYDSLGKGSDALKKAEKGASKQYLGLVGYQPNLVARQFGFSQFLPKSLFKNDNLIVLGNSEMDEEYFDSYLKDVEKIKYDINPFAYECKSILLNTPKDVAERIMATPLVSSVPEDKVVWKEERNECYSVKSGYKLAMRYIICSDKYHVAGNWNGIWKAQAPHKAHHLLWRLCRGCHPTRYRLLEKRVECTLNCPVCDEDIEDELHIFFKCAVARDSWCAAGLSSVLHNIAYQQSNAMDHIFAMCSNESSDIVGRVAMLLWCIWHNRNDKFCNDNVQMPRQIGRYAFDAMIGWEKPALGWVKCNVNVAFVSSSGRTSSNSVSETTTTYMVGWEKPALGWVKCNVNVAFVSSSGRTSVSLCFRDNNGQFMADMTQWQQTVISSVEGET</sequence>
<name>A0A2Z6MZL3_TRISU</name>
<dbReference type="InterPro" id="IPR044824">
    <property type="entry name" value="MAIN-like"/>
</dbReference>
<dbReference type="Pfam" id="PF10536">
    <property type="entry name" value="PMD"/>
    <property type="match status" value="1"/>
</dbReference>
<keyword evidence="4" id="KW-1185">Reference proteome</keyword>
<dbReference type="Pfam" id="PF13966">
    <property type="entry name" value="zf-RVT"/>
    <property type="match status" value="1"/>
</dbReference>
<feature type="domain" description="Aminotransferase-like plant mobile" evidence="1">
    <location>
        <begin position="34"/>
        <end position="171"/>
    </location>
</feature>
<evidence type="ECO:0000259" key="1">
    <source>
        <dbReference type="Pfam" id="PF10536"/>
    </source>
</evidence>
<dbReference type="Proteomes" id="UP000242715">
    <property type="component" value="Unassembled WGS sequence"/>
</dbReference>
<evidence type="ECO:0008006" key="5">
    <source>
        <dbReference type="Google" id="ProtNLM"/>
    </source>
</evidence>
<evidence type="ECO:0000313" key="3">
    <source>
        <dbReference type="EMBL" id="GAU38048.1"/>
    </source>
</evidence>
<protein>
    <recommendedName>
        <fullName evidence="5">Reverse transcriptase zinc-binding domain-containing protein</fullName>
    </recommendedName>
</protein>
<gene>
    <name evidence="3" type="ORF">TSUD_146060</name>
</gene>
<feature type="domain" description="Reverse transcriptase zinc-binding" evidence="2">
    <location>
        <begin position="287"/>
        <end position="377"/>
    </location>
</feature>
<dbReference type="OrthoDB" id="1193612at2759"/>
<organism evidence="3 4">
    <name type="scientific">Trifolium subterraneum</name>
    <name type="common">Subterranean clover</name>
    <dbReference type="NCBI Taxonomy" id="3900"/>
    <lineage>
        <taxon>Eukaryota</taxon>
        <taxon>Viridiplantae</taxon>
        <taxon>Streptophyta</taxon>
        <taxon>Embryophyta</taxon>
        <taxon>Tracheophyta</taxon>
        <taxon>Spermatophyta</taxon>
        <taxon>Magnoliopsida</taxon>
        <taxon>eudicotyledons</taxon>
        <taxon>Gunneridae</taxon>
        <taxon>Pentapetalae</taxon>
        <taxon>rosids</taxon>
        <taxon>fabids</taxon>
        <taxon>Fabales</taxon>
        <taxon>Fabaceae</taxon>
        <taxon>Papilionoideae</taxon>
        <taxon>50 kb inversion clade</taxon>
        <taxon>NPAAA clade</taxon>
        <taxon>Hologalegina</taxon>
        <taxon>IRL clade</taxon>
        <taxon>Trifolieae</taxon>
        <taxon>Trifolium</taxon>
    </lineage>
</organism>
<proteinExistence type="predicted"/>